<feature type="domain" description="Methyltransferase type 12" evidence="1">
    <location>
        <begin position="39"/>
        <end position="129"/>
    </location>
</feature>
<comment type="caution">
    <text evidence="2">The sequence shown here is derived from an EMBL/GenBank/DDBJ whole genome shotgun (WGS) entry which is preliminary data.</text>
</comment>
<dbReference type="PANTHER" id="PTHR43861">
    <property type="entry name" value="TRANS-ACONITATE 2-METHYLTRANSFERASE-RELATED"/>
    <property type="match status" value="1"/>
</dbReference>
<dbReference type="SUPFAM" id="SSF53335">
    <property type="entry name" value="S-adenosyl-L-methionine-dependent methyltransferases"/>
    <property type="match status" value="1"/>
</dbReference>
<keyword evidence="2" id="KW-0808">Transferase</keyword>
<keyword evidence="3" id="KW-1185">Reference proteome</keyword>
<dbReference type="GO" id="GO:0032259">
    <property type="term" value="P:methylation"/>
    <property type="evidence" value="ECO:0007669"/>
    <property type="project" value="UniProtKB-KW"/>
</dbReference>
<evidence type="ECO:0000313" key="2">
    <source>
        <dbReference type="EMBL" id="MBB4931669.1"/>
    </source>
</evidence>
<proteinExistence type="predicted"/>
<reference evidence="2 3" key="1">
    <citation type="submission" date="2020-08" db="EMBL/GenBank/DDBJ databases">
        <title>Sequencing the genomes of 1000 actinobacteria strains.</title>
        <authorList>
            <person name="Klenk H.-P."/>
        </authorList>
    </citation>
    <scope>NUCLEOTIDE SEQUENCE [LARGE SCALE GENOMIC DNA]</scope>
    <source>
        <strain evidence="2 3">DSM 102030</strain>
    </source>
</reference>
<name>A0A7W7RGR3_9ACTN</name>
<organism evidence="2 3">
    <name type="scientific">Lipingzhangella halophila</name>
    <dbReference type="NCBI Taxonomy" id="1783352"/>
    <lineage>
        <taxon>Bacteria</taxon>
        <taxon>Bacillati</taxon>
        <taxon>Actinomycetota</taxon>
        <taxon>Actinomycetes</taxon>
        <taxon>Streptosporangiales</taxon>
        <taxon>Nocardiopsidaceae</taxon>
        <taxon>Lipingzhangella</taxon>
    </lineage>
</organism>
<dbReference type="RefSeq" id="WP_184578194.1">
    <property type="nucleotide sequence ID" value="NZ_JACHJT010000001.1"/>
</dbReference>
<dbReference type="CDD" id="cd02440">
    <property type="entry name" value="AdoMet_MTases"/>
    <property type="match status" value="1"/>
</dbReference>
<dbReference type="InterPro" id="IPR013217">
    <property type="entry name" value="Methyltransf_12"/>
</dbReference>
<evidence type="ECO:0000259" key="1">
    <source>
        <dbReference type="Pfam" id="PF08242"/>
    </source>
</evidence>
<dbReference type="Pfam" id="PF08242">
    <property type="entry name" value="Methyltransf_12"/>
    <property type="match status" value="1"/>
</dbReference>
<keyword evidence="2" id="KW-0489">Methyltransferase</keyword>
<dbReference type="AlphaFoldDB" id="A0A7W7RGR3"/>
<protein>
    <submittedName>
        <fullName evidence="2">2-polyprenyl-3-methyl-5-hydroxy-6-metoxy-1, 4-benzoquinol methylase</fullName>
    </submittedName>
</protein>
<sequence>MALLASIDRFNQRHPWSHNDFYGRWVADRVASSRAHHVLDVGCGTGNLIDRLRLQAASVTGLEPDTATARIAADRFAGSNTVTIEPVSFADHDPRRQWDAITLVAVLHHLPLTTTLQDLRAHLSPGGRLVIIGCYRQTGAADTLVSAVATIANLAMGFLKHPTCARRLPPHMRAPTAAPSETLDEIRARAAAELPGSRIHRRLFWRYSLVYDRPANDGPH</sequence>
<accession>A0A7W7RGR3</accession>
<dbReference type="Proteomes" id="UP000523007">
    <property type="component" value="Unassembled WGS sequence"/>
</dbReference>
<dbReference type="EMBL" id="JACHJT010000001">
    <property type="protein sequence ID" value="MBB4931669.1"/>
    <property type="molecule type" value="Genomic_DNA"/>
</dbReference>
<evidence type="ECO:0000313" key="3">
    <source>
        <dbReference type="Proteomes" id="UP000523007"/>
    </source>
</evidence>
<dbReference type="GO" id="GO:0008168">
    <property type="term" value="F:methyltransferase activity"/>
    <property type="evidence" value="ECO:0007669"/>
    <property type="project" value="UniProtKB-KW"/>
</dbReference>
<dbReference type="PANTHER" id="PTHR43861:SF6">
    <property type="entry name" value="METHYLTRANSFERASE TYPE 11"/>
    <property type="match status" value="1"/>
</dbReference>
<gene>
    <name evidence="2" type="ORF">F4561_002489</name>
</gene>
<dbReference type="InterPro" id="IPR029063">
    <property type="entry name" value="SAM-dependent_MTases_sf"/>
</dbReference>
<dbReference type="Gene3D" id="3.40.50.150">
    <property type="entry name" value="Vaccinia Virus protein VP39"/>
    <property type="match status" value="1"/>
</dbReference>